<dbReference type="InterPro" id="IPR036291">
    <property type="entry name" value="NAD(P)-bd_dom_sf"/>
</dbReference>
<name>A0A9X0AB26_9HELO</name>
<dbReference type="OrthoDB" id="191139at2759"/>
<reference evidence="4" key="1">
    <citation type="submission" date="2022-11" db="EMBL/GenBank/DDBJ databases">
        <title>Genome Resource of Sclerotinia nivalis Strain SnTB1, a Plant Pathogen Isolated from American Ginseng.</title>
        <authorList>
            <person name="Fan S."/>
        </authorList>
    </citation>
    <scope>NUCLEOTIDE SEQUENCE</scope>
    <source>
        <strain evidence="4">SnTB1</strain>
    </source>
</reference>
<keyword evidence="3" id="KW-0560">Oxidoreductase</keyword>
<dbReference type="PANTHER" id="PTHR24320:SF236">
    <property type="entry name" value="SHORT-CHAIN DEHYDROGENASE-RELATED"/>
    <property type="match status" value="1"/>
</dbReference>
<comment type="similarity">
    <text evidence="1">Belongs to the short-chain dehydrogenases/reductases (SDR) family.</text>
</comment>
<dbReference type="InterPro" id="IPR002347">
    <property type="entry name" value="SDR_fam"/>
</dbReference>
<dbReference type="EMBL" id="JAPEIS010000014">
    <property type="protein sequence ID" value="KAJ8059497.1"/>
    <property type="molecule type" value="Genomic_DNA"/>
</dbReference>
<keyword evidence="2" id="KW-0521">NADP</keyword>
<dbReference type="PRINTS" id="PR00081">
    <property type="entry name" value="GDHRDH"/>
</dbReference>
<evidence type="ECO:0000313" key="5">
    <source>
        <dbReference type="Proteomes" id="UP001152300"/>
    </source>
</evidence>
<evidence type="ECO:0000256" key="1">
    <source>
        <dbReference type="ARBA" id="ARBA00006484"/>
    </source>
</evidence>
<dbReference type="GO" id="GO:0016491">
    <property type="term" value="F:oxidoreductase activity"/>
    <property type="evidence" value="ECO:0007669"/>
    <property type="project" value="UniProtKB-KW"/>
</dbReference>
<gene>
    <name evidence="4" type="ORF">OCU04_011158</name>
</gene>
<evidence type="ECO:0000313" key="4">
    <source>
        <dbReference type="EMBL" id="KAJ8059497.1"/>
    </source>
</evidence>
<dbReference type="Gene3D" id="3.40.50.720">
    <property type="entry name" value="NAD(P)-binding Rossmann-like Domain"/>
    <property type="match status" value="1"/>
</dbReference>
<dbReference type="AlphaFoldDB" id="A0A9X0AB26"/>
<dbReference type="Pfam" id="PF00106">
    <property type="entry name" value="adh_short"/>
    <property type="match status" value="1"/>
</dbReference>
<evidence type="ECO:0000256" key="2">
    <source>
        <dbReference type="ARBA" id="ARBA00022857"/>
    </source>
</evidence>
<accession>A0A9X0AB26</accession>
<dbReference type="Proteomes" id="UP001152300">
    <property type="component" value="Unassembled WGS sequence"/>
</dbReference>
<dbReference type="PANTHER" id="PTHR24320">
    <property type="entry name" value="RETINOL DEHYDROGENASE"/>
    <property type="match status" value="1"/>
</dbReference>
<protein>
    <recommendedName>
        <fullName evidence="6">Short-chain dehydrogenase</fullName>
    </recommendedName>
</protein>
<dbReference type="SUPFAM" id="SSF51735">
    <property type="entry name" value="NAD(P)-binding Rossmann-fold domains"/>
    <property type="match status" value="1"/>
</dbReference>
<evidence type="ECO:0008006" key="6">
    <source>
        <dbReference type="Google" id="ProtNLM"/>
    </source>
</evidence>
<keyword evidence="5" id="KW-1185">Reference proteome</keyword>
<sequence>MVSALNQMFPLSPTFTDENLPSQNGKVFIITGGSSGIGRELAEILFRAGGKVYIAARSEVNAKKAIDDIKSSSPSSNVGELEFLHLELDDLSTIKASAETFMKKESKLDVLWNNAAVSLPPLGSVSRQGYELMMTTNCLGSLLFTQLLLPCLKTTAEASSPGSVRVVWTSSQYVDLQSPEGGLIMSEVKMATKDKARNCGTSKIGNWFLGSEMAREVGQHGIVSITQNPGNLKTNLMRHAKWMYYAAYPLLHKAKMGAFTELFAGLSPEISMEQNGGYVIPRGRIHDVPRKDLLLSLECVEEGGNGRAQEFWNWCEEKIGKYK</sequence>
<comment type="caution">
    <text evidence="4">The sequence shown here is derived from an EMBL/GenBank/DDBJ whole genome shotgun (WGS) entry which is preliminary data.</text>
</comment>
<organism evidence="4 5">
    <name type="scientific">Sclerotinia nivalis</name>
    <dbReference type="NCBI Taxonomy" id="352851"/>
    <lineage>
        <taxon>Eukaryota</taxon>
        <taxon>Fungi</taxon>
        <taxon>Dikarya</taxon>
        <taxon>Ascomycota</taxon>
        <taxon>Pezizomycotina</taxon>
        <taxon>Leotiomycetes</taxon>
        <taxon>Helotiales</taxon>
        <taxon>Sclerotiniaceae</taxon>
        <taxon>Sclerotinia</taxon>
    </lineage>
</organism>
<evidence type="ECO:0000256" key="3">
    <source>
        <dbReference type="ARBA" id="ARBA00023002"/>
    </source>
</evidence>
<proteinExistence type="inferred from homology"/>